<feature type="transmembrane region" description="Helical" evidence="6">
    <location>
        <begin position="96"/>
        <end position="114"/>
    </location>
</feature>
<dbReference type="GO" id="GO:0016020">
    <property type="term" value="C:membrane"/>
    <property type="evidence" value="ECO:0007669"/>
    <property type="project" value="UniProtKB-SubCell"/>
</dbReference>
<feature type="transmembrane region" description="Helical" evidence="6">
    <location>
        <begin position="270"/>
        <end position="289"/>
    </location>
</feature>
<evidence type="ECO:0000256" key="2">
    <source>
        <dbReference type="ARBA" id="ARBA00007362"/>
    </source>
</evidence>
<feature type="transmembrane region" description="Helical" evidence="6">
    <location>
        <begin position="208"/>
        <end position="226"/>
    </location>
</feature>
<feature type="transmembrane region" description="Helical" evidence="6">
    <location>
        <begin position="238"/>
        <end position="258"/>
    </location>
</feature>
<evidence type="ECO:0000256" key="1">
    <source>
        <dbReference type="ARBA" id="ARBA00004141"/>
    </source>
</evidence>
<dbReference type="Proteomes" id="UP001138997">
    <property type="component" value="Unassembled WGS sequence"/>
</dbReference>
<dbReference type="AlphaFoldDB" id="A0A9X1NNQ0"/>
<feature type="transmembrane region" description="Helical" evidence="6">
    <location>
        <begin position="40"/>
        <end position="58"/>
    </location>
</feature>
<keyword evidence="9" id="KW-1185">Reference proteome</keyword>
<evidence type="ECO:0000313" key="9">
    <source>
        <dbReference type="Proteomes" id="UP001138997"/>
    </source>
</evidence>
<keyword evidence="3 6" id="KW-0812">Transmembrane</keyword>
<dbReference type="InterPro" id="IPR000620">
    <property type="entry name" value="EamA_dom"/>
</dbReference>
<dbReference type="PROSITE" id="PS51257">
    <property type="entry name" value="PROKAR_LIPOPROTEIN"/>
    <property type="match status" value="1"/>
</dbReference>
<evidence type="ECO:0000259" key="7">
    <source>
        <dbReference type="Pfam" id="PF00892"/>
    </source>
</evidence>
<evidence type="ECO:0000256" key="4">
    <source>
        <dbReference type="ARBA" id="ARBA00022989"/>
    </source>
</evidence>
<accession>A0A9X1NNQ0</accession>
<name>A0A9X1NNQ0_9ACTN</name>
<feature type="domain" description="EamA" evidence="7">
    <location>
        <begin position="148"/>
        <end position="279"/>
    </location>
</feature>
<feature type="transmembrane region" description="Helical" evidence="6">
    <location>
        <begin position="145"/>
        <end position="163"/>
    </location>
</feature>
<dbReference type="PANTHER" id="PTHR32322:SF2">
    <property type="entry name" value="EAMA DOMAIN-CONTAINING PROTEIN"/>
    <property type="match status" value="1"/>
</dbReference>
<gene>
    <name evidence="8" type="ORF">LR394_40095</name>
</gene>
<sequence>MPAVAPRGSNPAVILVLGSCISLQFGAAFAAQLFPMLGSWGTTTLRLGIAALVLLAIARPAVRGWNWDQWRATFALGLSLAGMNGFFYAAIERIPLGAAVAIEFLGPLALAAVLTRKGRDLIWVGLALAGMGVLALETFTTSATLDPLGVFFALVAAVFWALYIQTGSRVGILVPGTGGLAVALLVATLTVAPLGAAGASAVIEAPHLLLIGLGTALLASVIPYTLELAAMRRVPRNVFGILLSLEPVAATAVGWLLLHQHAGPMRLASVALVVAASVGSSLYASAVSADQDQDQRESRRDELAHS</sequence>
<feature type="transmembrane region" description="Helical" evidence="6">
    <location>
        <begin position="170"/>
        <end position="196"/>
    </location>
</feature>
<feature type="transmembrane region" description="Helical" evidence="6">
    <location>
        <begin position="70"/>
        <end position="90"/>
    </location>
</feature>
<organism evidence="8 9">
    <name type="scientific">Kineosporia babensis</name>
    <dbReference type="NCBI Taxonomy" id="499548"/>
    <lineage>
        <taxon>Bacteria</taxon>
        <taxon>Bacillati</taxon>
        <taxon>Actinomycetota</taxon>
        <taxon>Actinomycetes</taxon>
        <taxon>Kineosporiales</taxon>
        <taxon>Kineosporiaceae</taxon>
        <taxon>Kineosporia</taxon>
    </lineage>
</organism>
<dbReference type="InterPro" id="IPR050638">
    <property type="entry name" value="AA-Vitamin_Transporters"/>
</dbReference>
<protein>
    <submittedName>
        <fullName evidence="8">DMT family transporter</fullName>
    </submittedName>
</protein>
<comment type="subcellular location">
    <subcellularLocation>
        <location evidence="1">Membrane</location>
        <topology evidence="1">Multi-pass membrane protein</topology>
    </subcellularLocation>
</comment>
<keyword evidence="4 6" id="KW-1133">Transmembrane helix</keyword>
<comment type="caution">
    <text evidence="8">The sequence shown here is derived from an EMBL/GenBank/DDBJ whole genome shotgun (WGS) entry which is preliminary data.</text>
</comment>
<evidence type="ECO:0000256" key="5">
    <source>
        <dbReference type="ARBA" id="ARBA00023136"/>
    </source>
</evidence>
<reference evidence="8" key="1">
    <citation type="submission" date="2021-11" db="EMBL/GenBank/DDBJ databases">
        <title>Streptomyces corallinus and Kineosporia corallina sp. nov., two new coral-derived marine actinobacteria.</title>
        <authorList>
            <person name="Buangrab K."/>
            <person name="Sutthacheep M."/>
            <person name="Yeemin T."/>
            <person name="Harunari E."/>
            <person name="Igarashi Y."/>
            <person name="Sripreechasak P."/>
            <person name="Kanchanasin P."/>
            <person name="Tanasupawat S."/>
            <person name="Phongsopitanun W."/>
        </authorList>
    </citation>
    <scope>NUCLEOTIDE SEQUENCE</scope>
    <source>
        <strain evidence="8">JCM 31032</strain>
    </source>
</reference>
<keyword evidence="5 6" id="KW-0472">Membrane</keyword>
<evidence type="ECO:0000256" key="3">
    <source>
        <dbReference type="ARBA" id="ARBA00022692"/>
    </source>
</evidence>
<dbReference type="RefSeq" id="WP_231449966.1">
    <property type="nucleotide sequence ID" value="NZ_JAJOMB010000043.1"/>
</dbReference>
<dbReference type="Pfam" id="PF00892">
    <property type="entry name" value="EamA"/>
    <property type="match status" value="1"/>
</dbReference>
<dbReference type="SUPFAM" id="SSF103481">
    <property type="entry name" value="Multidrug resistance efflux transporter EmrE"/>
    <property type="match status" value="2"/>
</dbReference>
<evidence type="ECO:0000256" key="6">
    <source>
        <dbReference type="SAM" id="Phobius"/>
    </source>
</evidence>
<proteinExistence type="inferred from homology"/>
<dbReference type="EMBL" id="JAJOMB010000043">
    <property type="protein sequence ID" value="MCD5317114.1"/>
    <property type="molecule type" value="Genomic_DNA"/>
</dbReference>
<evidence type="ECO:0000313" key="8">
    <source>
        <dbReference type="EMBL" id="MCD5317114.1"/>
    </source>
</evidence>
<dbReference type="InterPro" id="IPR037185">
    <property type="entry name" value="EmrE-like"/>
</dbReference>
<comment type="similarity">
    <text evidence="2">Belongs to the EamA transporter family.</text>
</comment>
<dbReference type="PANTHER" id="PTHR32322">
    <property type="entry name" value="INNER MEMBRANE TRANSPORTER"/>
    <property type="match status" value="1"/>
</dbReference>
<feature type="transmembrane region" description="Helical" evidence="6">
    <location>
        <begin position="121"/>
        <end position="139"/>
    </location>
</feature>